<sequence>MSVEDNVRVAMLSRYTLKWLYSTFDSPATVHEMLRPDLEAGIINYHDYELAAMFLPGSHRHYPKLYAATFGLSLAAFGYLRKPRWSRTRILVASSTAALFGMLQGHVSQVRAMNKFKQQLEDPGAFAKALVHCHQRTGIMEKHRWMLPPGAEQQLSGKNTQADEQAWSVDSQPLAASGSSSVDQRVELPATSPESEDRPRTRWDELRVANARNVASDSSWESLRQIHERQQVSTSQPDDQPEMDERALEQAKFDALLEEERRKAMGSSSSGL</sequence>
<evidence type="ECO:0000256" key="1">
    <source>
        <dbReference type="SAM" id="MobiDB-lite"/>
    </source>
</evidence>
<dbReference type="Proteomes" id="UP000016930">
    <property type="component" value="Unassembled WGS sequence"/>
</dbReference>
<evidence type="ECO:0000313" key="2">
    <source>
        <dbReference type="EMBL" id="EMD42227.1"/>
    </source>
</evidence>
<protein>
    <submittedName>
        <fullName evidence="2">Uncharacterized protein</fullName>
    </submittedName>
</protein>
<feature type="region of interest" description="Disordered" evidence="1">
    <location>
        <begin position="151"/>
        <end position="204"/>
    </location>
</feature>
<feature type="compositionally biased region" description="Basic and acidic residues" evidence="1">
    <location>
        <begin position="195"/>
        <end position="204"/>
    </location>
</feature>
<feature type="compositionally biased region" description="Polar residues" evidence="1">
    <location>
        <begin position="153"/>
        <end position="171"/>
    </location>
</feature>
<name>M2RUT5_CERS8</name>
<dbReference type="HOGENOM" id="CLU_093219_0_0_1"/>
<proteinExistence type="predicted"/>
<reference evidence="2 3" key="1">
    <citation type="journal article" date="2012" name="Proc. Natl. Acad. Sci. U.S.A.">
        <title>Comparative genomics of Ceriporiopsis subvermispora and Phanerochaete chrysosporium provide insight into selective ligninolysis.</title>
        <authorList>
            <person name="Fernandez-Fueyo E."/>
            <person name="Ruiz-Duenas F.J."/>
            <person name="Ferreira P."/>
            <person name="Floudas D."/>
            <person name="Hibbett D.S."/>
            <person name="Canessa P."/>
            <person name="Larrondo L.F."/>
            <person name="James T.Y."/>
            <person name="Seelenfreund D."/>
            <person name="Lobos S."/>
            <person name="Polanco R."/>
            <person name="Tello M."/>
            <person name="Honda Y."/>
            <person name="Watanabe T."/>
            <person name="Watanabe T."/>
            <person name="Ryu J.S."/>
            <person name="Kubicek C.P."/>
            <person name="Schmoll M."/>
            <person name="Gaskell J."/>
            <person name="Hammel K.E."/>
            <person name="St John F.J."/>
            <person name="Vanden Wymelenberg A."/>
            <person name="Sabat G."/>
            <person name="Splinter BonDurant S."/>
            <person name="Syed K."/>
            <person name="Yadav J.S."/>
            <person name="Doddapaneni H."/>
            <person name="Subramanian V."/>
            <person name="Lavin J.L."/>
            <person name="Oguiza J.A."/>
            <person name="Perez G."/>
            <person name="Pisabarro A.G."/>
            <person name="Ramirez L."/>
            <person name="Santoyo F."/>
            <person name="Master E."/>
            <person name="Coutinho P.M."/>
            <person name="Henrissat B."/>
            <person name="Lombard V."/>
            <person name="Magnuson J.K."/>
            <person name="Kuees U."/>
            <person name="Hori C."/>
            <person name="Igarashi K."/>
            <person name="Samejima M."/>
            <person name="Held B.W."/>
            <person name="Barry K.W."/>
            <person name="LaButti K.M."/>
            <person name="Lapidus A."/>
            <person name="Lindquist E.A."/>
            <person name="Lucas S.M."/>
            <person name="Riley R."/>
            <person name="Salamov A.A."/>
            <person name="Hoffmeister D."/>
            <person name="Schwenk D."/>
            <person name="Hadar Y."/>
            <person name="Yarden O."/>
            <person name="de Vries R.P."/>
            <person name="Wiebenga A."/>
            <person name="Stenlid J."/>
            <person name="Eastwood D."/>
            <person name="Grigoriev I.V."/>
            <person name="Berka R.M."/>
            <person name="Blanchette R.A."/>
            <person name="Kersten P."/>
            <person name="Martinez A.T."/>
            <person name="Vicuna R."/>
            <person name="Cullen D."/>
        </authorList>
    </citation>
    <scope>NUCLEOTIDE SEQUENCE [LARGE SCALE GENOMIC DNA]</scope>
    <source>
        <strain evidence="2 3">B</strain>
    </source>
</reference>
<dbReference type="OrthoDB" id="3201807at2759"/>
<feature type="region of interest" description="Disordered" evidence="1">
    <location>
        <begin position="217"/>
        <end position="245"/>
    </location>
</feature>
<evidence type="ECO:0000313" key="3">
    <source>
        <dbReference type="Proteomes" id="UP000016930"/>
    </source>
</evidence>
<keyword evidence="3" id="KW-1185">Reference proteome</keyword>
<dbReference type="EMBL" id="KB445791">
    <property type="protein sequence ID" value="EMD42227.1"/>
    <property type="molecule type" value="Genomic_DNA"/>
</dbReference>
<dbReference type="AlphaFoldDB" id="M2RUT5"/>
<organism evidence="2 3">
    <name type="scientific">Ceriporiopsis subvermispora (strain B)</name>
    <name type="common">White-rot fungus</name>
    <name type="synonym">Gelatoporia subvermispora</name>
    <dbReference type="NCBI Taxonomy" id="914234"/>
    <lineage>
        <taxon>Eukaryota</taxon>
        <taxon>Fungi</taxon>
        <taxon>Dikarya</taxon>
        <taxon>Basidiomycota</taxon>
        <taxon>Agaricomycotina</taxon>
        <taxon>Agaricomycetes</taxon>
        <taxon>Polyporales</taxon>
        <taxon>Gelatoporiaceae</taxon>
        <taxon>Gelatoporia</taxon>
    </lineage>
</organism>
<gene>
    <name evidence="2" type="ORF">CERSUDRAFT_110760</name>
</gene>
<accession>M2RUT5</accession>